<evidence type="ECO:0000256" key="2">
    <source>
        <dbReference type="ARBA" id="ARBA00022598"/>
    </source>
</evidence>
<keyword evidence="6" id="KW-1185">Reference proteome</keyword>
<comment type="similarity">
    <text evidence="1">Belongs to the IAA-amido conjugating enzyme family.</text>
</comment>
<keyword evidence="2" id="KW-0436">Ligase</keyword>
<dbReference type="FunCoup" id="A0A3Q7HPL6">
    <property type="interactions" value="970"/>
</dbReference>
<evidence type="ECO:0000259" key="3">
    <source>
        <dbReference type="Pfam" id="PF23571"/>
    </source>
</evidence>
<evidence type="ECO:0000256" key="1">
    <source>
        <dbReference type="ARBA" id="ARBA00008068"/>
    </source>
</evidence>
<dbReference type="InterPro" id="IPR055378">
    <property type="entry name" value="GH3_C"/>
</dbReference>
<dbReference type="InterPro" id="IPR004993">
    <property type="entry name" value="GH3"/>
</dbReference>
<dbReference type="InterPro" id="IPR055377">
    <property type="entry name" value="GH3_M"/>
</dbReference>
<dbReference type="InParanoid" id="A0A3Q7HPL6"/>
<reference evidence="5" key="2">
    <citation type="submission" date="2019-01" db="UniProtKB">
        <authorList>
            <consortium name="EnsemblPlants"/>
        </authorList>
    </citation>
    <scope>IDENTIFICATION</scope>
    <source>
        <strain evidence="5">cv. Heinz 1706</strain>
    </source>
</reference>
<accession>A0A3Q7HPL6</accession>
<evidence type="ECO:0008006" key="7">
    <source>
        <dbReference type="Google" id="ProtNLM"/>
    </source>
</evidence>
<sequence length="596" mass="67940">MTNNNCKDKIETDIIGWFDEVAEDSAVIQRQTLRRILEMNHGVEYLKNLIGDIKIEEIDENLLESIYASLVPLASHADIEPFTKRTADGDTTPLLTQQPITNLSLSSGTTEGRQKFVPFTHHSSQTTLQIFKLAAAYRSRIYPIRRGGRILEFIYSSKQCKTKGGIIVGTATTHYYASDEFKIKQQQTKSFTCSPQEVISCGDYKQSTYCHLLLDLYFSREVEFVTSAFAYSIVEAFRSFEEMWKELCHDIREGSLSSRINIDNVQKSVSGITQPNPELASRIESICVEQERADWFNIIPKLWPNAKYVYSIMTGSMMPYLTKLRHYAGELPLVSADYGSTEINVDPSNPPEKVTFAVVPTFSYFEFIPLYKHKSNYNYQNGNINSTNDDYIEGNLVSLCQVKSGQQYEIVLTTFTGLYRYRLGDVVEVDGFYKKTPKLNFICRRNLILTINIDKNTEKDLQLVAERGSRILSKGTRRAELVDFTSHANVTKQPGHYVIYWEIKGEVDEKLLDECCRDMDASFVDHGYVVSRRTKSIGPLELCIVERGTFKKILESYIGNGAALSQFKTPRCTSNKELLNILNVCTIKRFYSTAYG</sequence>
<feature type="domain" description="GH3 middle" evidence="3">
    <location>
        <begin position="357"/>
        <end position="444"/>
    </location>
</feature>
<feature type="domain" description="GH3 C-terminal" evidence="4">
    <location>
        <begin position="472"/>
        <end position="577"/>
    </location>
</feature>
<name>A0A3Q7HPL6_SOLLC</name>
<proteinExistence type="inferred from homology"/>
<dbReference type="PANTHER" id="PTHR31901:SF97">
    <property type="entry name" value="INDOLE-3-ACETIC ACID-AMIDO SYNTHETASE GH3.5"/>
    <property type="match status" value="1"/>
</dbReference>
<dbReference type="Pfam" id="PF23572">
    <property type="entry name" value="GH3_C"/>
    <property type="match status" value="1"/>
</dbReference>
<dbReference type="GO" id="GO:0005737">
    <property type="term" value="C:cytoplasm"/>
    <property type="evidence" value="ECO:0000318"/>
    <property type="project" value="GO_Central"/>
</dbReference>
<dbReference type="Proteomes" id="UP000004994">
    <property type="component" value="Chromosome 8"/>
</dbReference>
<protein>
    <recommendedName>
        <fullName evidence="7">Indole-3-acetic acid-amido synthetase GH3.5</fullName>
    </recommendedName>
</protein>
<dbReference type="OMA" id="EMEACAL"/>
<evidence type="ECO:0000259" key="4">
    <source>
        <dbReference type="Pfam" id="PF23572"/>
    </source>
</evidence>
<dbReference type="Pfam" id="PF03321">
    <property type="entry name" value="GH3"/>
    <property type="match status" value="1"/>
</dbReference>
<organism evidence="5">
    <name type="scientific">Solanum lycopersicum</name>
    <name type="common">Tomato</name>
    <name type="synonym">Lycopersicon esculentum</name>
    <dbReference type="NCBI Taxonomy" id="4081"/>
    <lineage>
        <taxon>Eukaryota</taxon>
        <taxon>Viridiplantae</taxon>
        <taxon>Streptophyta</taxon>
        <taxon>Embryophyta</taxon>
        <taxon>Tracheophyta</taxon>
        <taxon>Spermatophyta</taxon>
        <taxon>Magnoliopsida</taxon>
        <taxon>eudicotyledons</taxon>
        <taxon>Gunneridae</taxon>
        <taxon>Pentapetalae</taxon>
        <taxon>asterids</taxon>
        <taxon>lamiids</taxon>
        <taxon>Solanales</taxon>
        <taxon>Solanaceae</taxon>
        <taxon>Solanoideae</taxon>
        <taxon>Solaneae</taxon>
        <taxon>Solanum</taxon>
        <taxon>Solanum subgen. Lycopersicon</taxon>
    </lineage>
</organism>
<dbReference type="Pfam" id="PF23571">
    <property type="entry name" value="GH3_M"/>
    <property type="match status" value="1"/>
</dbReference>
<dbReference type="STRING" id="4081.A0A3Q7HPL6"/>
<dbReference type="Gramene" id="Solyc08g068490.3.1">
    <property type="protein sequence ID" value="Solyc08g068490.3.1"/>
    <property type="gene ID" value="Solyc08g068490.3"/>
</dbReference>
<dbReference type="EnsemblPlants" id="Solyc08g068490.3.1">
    <property type="protein sequence ID" value="Solyc08g068490.3.1"/>
    <property type="gene ID" value="Solyc08g068490.3"/>
</dbReference>
<reference evidence="5" key="1">
    <citation type="journal article" date="2012" name="Nature">
        <title>The tomato genome sequence provides insights into fleshy fruit evolution.</title>
        <authorList>
            <consortium name="Tomato Genome Consortium"/>
        </authorList>
    </citation>
    <scope>NUCLEOTIDE SEQUENCE [LARGE SCALE GENOMIC DNA]</scope>
    <source>
        <strain evidence="5">cv. Heinz 1706</strain>
    </source>
</reference>
<dbReference type="AlphaFoldDB" id="A0A3Q7HPL6"/>
<evidence type="ECO:0000313" key="5">
    <source>
        <dbReference type="EnsemblPlants" id="Solyc08g068490.3.1"/>
    </source>
</evidence>
<evidence type="ECO:0000313" key="6">
    <source>
        <dbReference type="Proteomes" id="UP000004994"/>
    </source>
</evidence>
<dbReference type="GO" id="GO:0016881">
    <property type="term" value="F:acid-amino acid ligase activity"/>
    <property type="evidence" value="ECO:0000318"/>
    <property type="project" value="GO_Central"/>
</dbReference>
<dbReference type="PANTHER" id="PTHR31901">
    <property type="entry name" value="GH3 DOMAIN-CONTAINING PROTEIN"/>
    <property type="match status" value="1"/>
</dbReference>